<evidence type="ECO:0000256" key="11">
    <source>
        <dbReference type="ARBA" id="ARBA00042639"/>
    </source>
</evidence>
<keyword evidence="8" id="KW-0676">Redox-active center</keyword>
<keyword evidence="16" id="KW-1185">Reference proteome</keyword>
<dbReference type="FunFam" id="3.40.30.10:FF:000007">
    <property type="entry name" value="Thioredoxin-dependent thiol peroxidase"/>
    <property type="match status" value="1"/>
</dbReference>
<dbReference type="InterPro" id="IPR000866">
    <property type="entry name" value="AhpC/TSA"/>
</dbReference>
<evidence type="ECO:0000256" key="8">
    <source>
        <dbReference type="ARBA" id="ARBA00023284"/>
    </source>
</evidence>
<evidence type="ECO:0000256" key="10">
    <source>
        <dbReference type="ARBA" id="ARBA00038489"/>
    </source>
</evidence>
<name>A0A7W9FP08_9HYPH</name>
<dbReference type="InterPro" id="IPR050924">
    <property type="entry name" value="Peroxiredoxin_BCP/PrxQ"/>
</dbReference>
<dbReference type="Pfam" id="PF00578">
    <property type="entry name" value="AhpC-TSA"/>
    <property type="match status" value="1"/>
</dbReference>
<evidence type="ECO:0000256" key="1">
    <source>
        <dbReference type="ARBA" id="ARBA00003330"/>
    </source>
</evidence>
<accession>A0A7W9FP08</accession>
<keyword evidence="7" id="KW-1015">Disulfide bond</keyword>
<gene>
    <name evidence="15" type="ORF">GGQ63_003236</name>
</gene>
<dbReference type="InterPro" id="IPR013766">
    <property type="entry name" value="Thioredoxin_domain"/>
</dbReference>
<proteinExistence type="inferred from homology"/>
<evidence type="ECO:0000256" key="7">
    <source>
        <dbReference type="ARBA" id="ARBA00023157"/>
    </source>
</evidence>
<dbReference type="GO" id="GO:0034599">
    <property type="term" value="P:cellular response to oxidative stress"/>
    <property type="evidence" value="ECO:0007669"/>
    <property type="project" value="TreeGrafter"/>
</dbReference>
<dbReference type="EMBL" id="JACHOO010000007">
    <property type="protein sequence ID" value="MBB5754155.1"/>
    <property type="molecule type" value="Genomic_DNA"/>
</dbReference>
<evidence type="ECO:0000256" key="6">
    <source>
        <dbReference type="ARBA" id="ARBA00023002"/>
    </source>
</evidence>
<dbReference type="PANTHER" id="PTHR42801">
    <property type="entry name" value="THIOREDOXIN-DEPENDENT PEROXIDE REDUCTASE"/>
    <property type="match status" value="1"/>
</dbReference>
<evidence type="ECO:0000256" key="3">
    <source>
        <dbReference type="ARBA" id="ARBA00013017"/>
    </source>
</evidence>
<evidence type="ECO:0000256" key="12">
    <source>
        <dbReference type="ARBA" id="ARBA00049091"/>
    </source>
</evidence>
<protein>
    <recommendedName>
        <fullName evidence="3">thioredoxin-dependent peroxiredoxin</fullName>
        <ecNumber evidence="3">1.11.1.24</ecNumber>
    </recommendedName>
    <alternativeName>
        <fullName evidence="9">Thioredoxin peroxidase</fullName>
    </alternativeName>
    <alternativeName>
        <fullName evidence="11">Thioredoxin-dependent peroxiredoxin Bcp</fullName>
    </alternativeName>
</protein>
<evidence type="ECO:0000256" key="13">
    <source>
        <dbReference type="PIRSR" id="PIRSR000239-1"/>
    </source>
</evidence>
<evidence type="ECO:0000256" key="5">
    <source>
        <dbReference type="ARBA" id="ARBA00022862"/>
    </source>
</evidence>
<dbReference type="RefSeq" id="WP_183857621.1">
    <property type="nucleotide sequence ID" value="NZ_JACHOO010000007.1"/>
</dbReference>
<keyword evidence="6 15" id="KW-0560">Oxidoreductase</keyword>
<dbReference type="CDD" id="cd03017">
    <property type="entry name" value="PRX_BCP"/>
    <property type="match status" value="1"/>
</dbReference>
<evidence type="ECO:0000259" key="14">
    <source>
        <dbReference type="PROSITE" id="PS51352"/>
    </source>
</evidence>
<dbReference type="Proteomes" id="UP000523821">
    <property type="component" value="Unassembled WGS sequence"/>
</dbReference>
<dbReference type="PIRSF" id="PIRSF000239">
    <property type="entry name" value="AHPC"/>
    <property type="match status" value="1"/>
</dbReference>
<evidence type="ECO:0000256" key="4">
    <source>
        <dbReference type="ARBA" id="ARBA00022559"/>
    </source>
</evidence>
<evidence type="ECO:0000313" key="15">
    <source>
        <dbReference type="EMBL" id="MBB5754155.1"/>
    </source>
</evidence>
<dbReference type="SUPFAM" id="SSF52833">
    <property type="entry name" value="Thioredoxin-like"/>
    <property type="match status" value="1"/>
</dbReference>
<keyword evidence="5" id="KW-0049">Antioxidant</keyword>
<comment type="similarity">
    <text evidence="10">Belongs to the peroxiredoxin family. BCP/PrxQ subfamily.</text>
</comment>
<comment type="catalytic activity">
    <reaction evidence="12">
        <text>a hydroperoxide + [thioredoxin]-dithiol = an alcohol + [thioredoxin]-disulfide + H2O</text>
        <dbReference type="Rhea" id="RHEA:62620"/>
        <dbReference type="Rhea" id="RHEA-COMP:10698"/>
        <dbReference type="Rhea" id="RHEA-COMP:10700"/>
        <dbReference type="ChEBI" id="CHEBI:15377"/>
        <dbReference type="ChEBI" id="CHEBI:29950"/>
        <dbReference type="ChEBI" id="CHEBI:30879"/>
        <dbReference type="ChEBI" id="CHEBI:35924"/>
        <dbReference type="ChEBI" id="CHEBI:50058"/>
        <dbReference type="EC" id="1.11.1.24"/>
    </reaction>
</comment>
<dbReference type="InterPro" id="IPR024706">
    <property type="entry name" value="Peroxiredoxin_AhpC-typ"/>
</dbReference>
<dbReference type="GO" id="GO:0005737">
    <property type="term" value="C:cytoplasm"/>
    <property type="evidence" value="ECO:0007669"/>
    <property type="project" value="TreeGrafter"/>
</dbReference>
<comment type="function">
    <text evidence="1">Thiol-specific peroxidase that catalyzes the reduction of hydrogen peroxide and organic hydroperoxides to water and alcohols, respectively. Plays a role in cell protection against oxidative stress by detoxifying peroxides and as sensor of hydrogen peroxide-mediated signaling events.</text>
</comment>
<evidence type="ECO:0000256" key="2">
    <source>
        <dbReference type="ARBA" id="ARBA00011245"/>
    </source>
</evidence>
<feature type="domain" description="Thioredoxin" evidence="14">
    <location>
        <begin position="4"/>
        <end position="155"/>
    </location>
</feature>
<evidence type="ECO:0000256" key="9">
    <source>
        <dbReference type="ARBA" id="ARBA00032824"/>
    </source>
</evidence>
<dbReference type="EC" id="1.11.1.24" evidence="3"/>
<dbReference type="GO" id="GO:0008379">
    <property type="term" value="F:thioredoxin peroxidase activity"/>
    <property type="evidence" value="ECO:0007669"/>
    <property type="project" value="TreeGrafter"/>
</dbReference>
<reference evidence="15 16" key="1">
    <citation type="submission" date="2020-08" db="EMBL/GenBank/DDBJ databases">
        <title>Genomic Encyclopedia of Type Strains, Phase IV (KMG-IV): sequencing the most valuable type-strain genomes for metagenomic binning, comparative biology and taxonomic classification.</title>
        <authorList>
            <person name="Goeker M."/>
        </authorList>
    </citation>
    <scope>NUCLEOTIDE SEQUENCE [LARGE SCALE GENOMIC DNA]</scope>
    <source>
        <strain evidence="15 16">DSM 16268</strain>
    </source>
</reference>
<comment type="caution">
    <text evidence="15">The sequence shown here is derived from an EMBL/GenBank/DDBJ whole genome shotgun (WGS) entry which is preliminary data.</text>
</comment>
<dbReference type="PANTHER" id="PTHR42801:SF4">
    <property type="entry name" value="AHPC_TSA FAMILY PROTEIN"/>
    <property type="match status" value="1"/>
</dbReference>
<sequence length="155" mass="16910">MAVLAPGTPAPDFELPADDGGTTRLADFRGRKLVLYFYPKDNTEGCTLEAIDFSRRHDEFAAAGAAVLGVSPDPVKSHARFRAKHDLTIPLASDEEKAMLEAYGVWAEKSMYGRKFMGVLRTTYLIDEAGRIARVWENVKVAGHADAVLEAVRGG</sequence>
<dbReference type="PROSITE" id="PS51352">
    <property type="entry name" value="THIOREDOXIN_2"/>
    <property type="match status" value="1"/>
</dbReference>
<dbReference type="Gene3D" id="3.40.30.10">
    <property type="entry name" value="Glutaredoxin"/>
    <property type="match status" value="1"/>
</dbReference>
<dbReference type="GO" id="GO:0045454">
    <property type="term" value="P:cell redox homeostasis"/>
    <property type="evidence" value="ECO:0007669"/>
    <property type="project" value="TreeGrafter"/>
</dbReference>
<evidence type="ECO:0000313" key="16">
    <source>
        <dbReference type="Proteomes" id="UP000523821"/>
    </source>
</evidence>
<feature type="active site" description="Cysteine sulfenic acid (-SOH) intermediate; for peroxidase activity" evidence="13">
    <location>
        <position position="46"/>
    </location>
</feature>
<comment type="subunit">
    <text evidence="2">Monomer.</text>
</comment>
<keyword evidence="4 15" id="KW-0575">Peroxidase</keyword>
<dbReference type="AlphaFoldDB" id="A0A7W9FP08"/>
<dbReference type="InterPro" id="IPR036249">
    <property type="entry name" value="Thioredoxin-like_sf"/>
</dbReference>
<organism evidence="15 16">
    <name type="scientific">Prosthecomicrobium pneumaticum</name>
    <dbReference type="NCBI Taxonomy" id="81895"/>
    <lineage>
        <taxon>Bacteria</taxon>
        <taxon>Pseudomonadati</taxon>
        <taxon>Pseudomonadota</taxon>
        <taxon>Alphaproteobacteria</taxon>
        <taxon>Hyphomicrobiales</taxon>
        <taxon>Kaistiaceae</taxon>
        <taxon>Prosthecomicrobium</taxon>
    </lineage>
</organism>